<sequence length="218" mass="24634">QGLLNTWPLSAVQGRMTSRQPAVRLSQRRLLGVFALFICHVLTFGNGKLFAIPAKADHRRPQQSARAVAATLSEVPVSNAQLSQEDETRLRMNTGLPSNNFYAVTTEADLAELLDKVAKTGQLLVVDYYAPWCRACQKLLRYVQKIARDERFSNVEFASVDFERAGDLCRSRSVDKLPTMEIFRGQDLKRRWSGANTKRFLERLEDEMEAVPEEAVTS</sequence>
<keyword evidence="2" id="KW-0812">Transmembrane</keyword>
<proteinExistence type="inferred from homology"/>
<name>A0AA36MPM1_9DINO</name>
<dbReference type="PANTHER" id="PTHR43601:SF3">
    <property type="entry name" value="THIOREDOXIN, MITOCHONDRIAL"/>
    <property type="match status" value="1"/>
</dbReference>
<protein>
    <recommendedName>
        <fullName evidence="3">Thioredoxin domain-containing protein</fullName>
    </recommendedName>
</protein>
<keyword evidence="2" id="KW-0472">Membrane</keyword>
<dbReference type="CDD" id="cd02947">
    <property type="entry name" value="TRX_family"/>
    <property type="match status" value="1"/>
</dbReference>
<accession>A0AA36MPM1</accession>
<feature type="non-terminal residue" evidence="4">
    <location>
        <position position="218"/>
    </location>
</feature>
<dbReference type="Gene3D" id="3.40.30.10">
    <property type="entry name" value="Glutaredoxin"/>
    <property type="match status" value="1"/>
</dbReference>
<dbReference type="InterPro" id="IPR013766">
    <property type="entry name" value="Thioredoxin_domain"/>
</dbReference>
<feature type="domain" description="Thioredoxin" evidence="3">
    <location>
        <begin position="92"/>
        <end position="210"/>
    </location>
</feature>
<dbReference type="PROSITE" id="PS51352">
    <property type="entry name" value="THIOREDOXIN_2"/>
    <property type="match status" value="1"/>
</dbReference>
<evidence type="ECO:0000313" key="4">
    <source>
        <dbReference type="EMBL" id="CAJ1380625.1"/>
    </source>
</evidence>
<evidence type="ECO:0000256" key="2">
    <source>
        <dbReference type="SAM" id="Phobius"/>
    </source>
</evidence>
<evidence type="ECO:0000313" key="5">
    <source>
        <dbReference type="Proteomes" id="UP001178507"/>
    </source>
</evidence>
<dbReference type="InterPro" id="IPR036249">
    <property type="entry name" value="Thioredoxin-like_sf"/>
</dbReference>
<keyword evidence="2" id="KW-1133">Transmembrane helix</keyword>
<evidence type="ECO:0000259" key="3">
    <source>
        <dbReference type="PROSITE" id="PS51352"/>
    </source>
</evidence>
<dbReference type="PANTHER" id="PTHR43601">
    <property type="entry name" value="THIOREDOXIN, MITOCHONDRIAL"/>
    <property type="match status" value="1"/>
</dbReference>
<gene>
    <name evidence="4" type="ORF">EVOR1521_LOCUS8524</name>
</gene>
<reference evidence="4" key="1">
    <citation type="submission" date="2023-08" db="EMBL/GenBank/DDBJ databases">
        <authorList>
            <person name="Chen Y."/>
            <person name="Shah S."/>
            <person name="Dougan E. K."/>
            <person name="Thang M."/>
            <person name="Chan C."/>
        </authorList>
    </citation>
    <scope>NUCLEOTIDE SEQUENCE</scope>
</reference>
<organism evidence="4 5">
    <name type="scientific">Effrenium voratum</name>
    <dbReference type="NCBI Taxonomy" id="2562239"/>
    <lineage>
        <taxon>Eukaryota</taxon>
        <taxon>Sar</taxon>
        <taxon>Alveolata</taxon>
        <taxon>Dinophyceae</taxon>
        <taxon>Suessiales</taxon>
        <taxon>Symbiodiniaceae</taxon>
        <taxon>Effrenium</taxon>
    </lineage>
</organism>
<evidence type="ECO:0000256" key="1">
    <source>
        <dbReference type="ARBA" id="ARBA00008987"/>
    </source>
</evidence>
<dbReference type="SUPFAM" id="SSF52833">
    <property type="entry name" value="Thioredoxin-like"/>
    <property type="match status" value="1"/>
</dbReference>
<dbReference type="GO" id="GO:0045454">
    <property type="term" value="P:cell redox homeostasis"/>
    <property type="evidence" value="ECO:0007669"/>
    <property type="project" value="TreeGrafter"/>
</dbReference>
<comment type="similarity">
    <text evidence="1">Belongs to the thioredoxin family.</text>
</comment>
<comment type="caution">
    <text evidence="4">The sequence shown here is derived from an EMBL/GenBank/DDBJ whole genome shotgun (WGS) entry which is preliminary data.</text>
</comment>
<dbReference type="Proteomes" id="UP001178507">
    <property type="component" value="Unassembled WGS sequence"/>
</dbReference>
<dbReference type="Pfam" id="PF00085">
    <property type="entry name" value="Thioredoxin"/>
    <property type="match status" value="1"/>
</dbReference>
<feature type="transmembrane region" description="Helical" evidence="2">
    <location>
        <begin position="30"/>
        <end position="51"/>
    </location>
</feature>
<dbReference type="EMBL" id="CAUJNA010000729">
    <property type="protein sequence ID" value="CAJ1380625.1"/>
    <property type="molecule type" value="Genomic_DNA"/>
</dbReference>
<keyword evidence="5" id="KW-1185">Reference proteome</keyword>
<dbReference type="AlphaFoldDB" id="A0AA36MPM1"/>